<accession>A0A2N7W3L3</accession>
<gene>
    <name evidence="2" type="ORF">C0Z18_01740</name>
</gene>
<dbReference type="AlphaFoldDB" id="A0A2N7W3L3"/>
<evidence type="ECO:0000259" key="1">
    <source>
        <dbReference type="Pfam" id="PF24604"/>
    </source>
</evidence>
<dbReference type="SUPFAM" id="SSF48452">
    <property type="entry name" value="TPR-like"/>
    <property type="match status" value="1"/>
</dbReference>
<reference evidence="2 3" key="1">
    <citation type="submission" date="2018-01" db="EMBL/GenBank/DDBJ databases">
        <title>Whole genome analyses suggest that Burkholderia sensu lato contains two further novel genera in the rhizoxinica-symbiotica group Mycetohabitans gen. nov., and Trinickia gen. nov.: implications for the evolution of diazotrophy and nodulation in the Burkholderiaceae.</title>
        <authorList>
            <person name="Estrada-de los Santos P."/>
            <person name="Palmer M."/>
            <person name="Chavez-Ramirez B."/>
            <person name="Beukes C."/>
            <person name="Steenkamp E.T."/>
            <person name="Hirsch A.M."/>
            <person name="Manyaka P."/>
            <person name="Maluk M."/>
            <person name="Lafos M."/>
            <person name="Crook M."/>
            <person name="Gross E."/>
            <person name="Simon M.F."/>
            <person name="Bueno dos Reis Junior F."/>
            <person name="Poole P.S."/>
            <person name="Venter S.N."/>
            <person name="James E.K."/>
        </authorList>
    </citation>
    <scope>NUCLEOTIDE SEQUENCE [LARGE SCALE GENOMIC DNA]</scope>
    <source>
        <strain evidence="2 3">GIMN1.004</strain>
    </source>
</reference>
<dbReference type="OrthoDB" id="6072349at2"/>
<dbReference type="InterPro" id="IPR011990">
    <property type="entry name" value="TPR-like_helical_dom_sf"/>
</dbReference>
<organism evidence="2 3">
    <name type="scientific">Trinickia dabaoshanensis</name>
    <dbReference type="NCBI Taxonomy" id="564714"/>
    <lineage>
        <taxon>Bacteria</taxon>
        <taxon>Pseudomonadati</taxon>
        <taxon>Pseudomonadota</taxon>
        <taxon>Betaproteobacteria</taxon>
        <taxon>Burkholderiales</taxon>
        <taxon>Burkholderiaceae</taxon>
        <taxon>Trinickia</taxon>
    </lineage>
</organism>
<sequence>MLAGAACAIVCALAATYVAGGLRARIVNDAAPSELTVAYLEAWLRSAPSDPLYLSALANQYLALGRCNEAHRAAARLAALGVQRSRRQAIQIELRCDEQRAFAAPADSPQRAALLVRVATELDIAMQEEWNAAQLQALASQALAVGAPTIAARYQERLARAEPARAAYWQGQSARQWLAAGEYRRAAQAYFTAQAQARNRDEARAAFIAAVRALQAGNLLDDALTQAQAHLAGLDNDRQSLEVLLQLARAAHRPDLVDRYARALMQFVDARRNVWIRLASATSRERVAHLIPAVFDRASRGKVTRIAGKVQPAAPAVTDLASTLYQAFLESNDLEYAAKIAAEQVARHPDQPEWRKRLAQVDEWRNQPAAALQAWLAYARQTGDSAGWSNVQRIAPMLDDDASYVQALIHASDTAPGDLKLVDAVVSAYERLGQPDDALAFLKARMTGARQAPIASRYALLSERAGYIDQALRTWQALHESNRGNVEYALHSANLLYRQSNLAGALRALEAVQPYATDRDVLYWRTYGQLARLTQNDADSTLAYRHLLASGEETPEDLSAMTFFYERQPLDAARLAQLQYERDHSARALRDAIGSYLSAHAPERAEALLNGLTADERAAAERDAGFLVARAEFERQSGRLAAALADLRRAVALPGAGDDTRAAYLWMLVDEGTEADVRAALRQWRARALEDEALWGPFAAAELRLNRPVDALRYLRLQAASMRRDPLWLLTYADAQEMAGHPGIAAAVRRRVWLGLLAAEGHESQAPVRGEPLHLPDRGDWETMAQLEGRRATLAQTLADGDAARHLLHALTAPAPSTSTPDESERSLLGAAAGLSSLPSDDARRAEHTRLFEAVARDVAVAWAISDERYGVAKRWLARRYARRLLGAQDERLAIALAEDDVQTIERLLDTPAAPLPRYSRIDASMRVDRQGAAQALAFDALDGAPDDTELHTRLVDATMFWGQSIDASVDDYVEHPLDYVQQTLAANLKLSDHYLLGLHAQQRMQRSTDTTQLVNLPSVDRAVDLSVRRLTRDTLFSLDAGRRDAVSSFYTAKAAATFGRNSPVSLTASVERGAEATEQQALLVGGLKDSAGAAMTWQPNPRWSFTASVEADRFYSQARGFVGSGVLEQAEIDYKIRTKFPDYTIRITGAHGGYNASGQPDALLQRLAPAALGPLSAATFMPASYGQFGAFVGFGNDLVDRYTHAWRPYLDIGMVHDTNQGWGLQSDVGIAGTLFGGDHAALYFQHERVAAQGTSVTVIGARYRWFY</sequence>
<name>A0A2N7W3L3_9BURK</name>
<protein>
    <recommendedName>
        <fullName evidence="1">PelB C-terminal domain-containing protein</fullName>
    </recommendedName>
</protein>
<dbReference type="Proteomes" id="UP000235616">
    <property type="component" value="Unassembled WGS sequence"/>
</dbReference>
<dbReference type="Pfam" id="PF13429">
    <property type="entry name" value="TPR_15"/>
    <property type="match status" value="1"/>
</dbReference>
<dbReference type="Pfam" id="PF24604">
    <property type="entry name" value="B-barrel_PelB_C"/>
    <property type="match status" value="1"/>
</dbReference>
<evidence type="ECO:0000313" key="3">
    <source>
        <dbReference type="Proteomes" id="UP000235616"/>
    </source>
</evidence>
<dbReference type="InterPro" id="IPR057306">
    <property type="entry name" value="B-barrel_PelB_C"/>
</dbReference>
<feature type="domain" description="PelB C-terminal" evidence="1">
    <location>
        <begin position="965"/>
        <end position="1267"/>
    </location>
</feature>
<dbReference type="EMBL" id="PNYA01000001">
    <property type="protein sequence ID" value="PMS23991.1"/>
    <property type="molecule type" value="Genomic_DNA"/>
</dbReference>
<comment type="caution">
    <text evidence="2">The sequence shown here is derived from an EMBL/GenBank/DDBJ whole genome shotgun (WGS) entry which is preliminary data.</text>
</comment>
<proteinExistence type="predicted"/>
<evidence type="ECO:0000313" key="2">
    <source>
        <dbReference type="EMBL" id="PMS23991.1"/>
    </source>
</evidence>
<keyword evidence="3" id="KW-1185">Reference proteome</keyword>